<dbReference type="EMBL" id="FZTC01000015">
    <property type="protein sequence ID" value="SNU34208.1"/>
    <property type="molecule type" value="Genomic_DNA"/>
</dbReference>
<evidence type="ECO:0000313" key="2">
    <source>
        <dbReference type="EMBL" id="SNU34208.1"/>
    </source>
</evidence>
<proteinExistence type="predicted"/>
<dbReference type="Proteomes" id="UP000220639">
    <property type="component" value="Unassembled WGS sequence"/>
</dbReference>
<organism evidence="2 3">
    <name type="scientific">Klebsiella grimontii</name>
    <dbReference type="NCBI Taxonomy" id="2058152"/>
    <lineage>
        <taxon>Bacteria</taxon>
        <taxon>Pseudomonadati</taxon>
        <taxon>Pseudomonadota</taxon>
        <taxon>Gammaproteobacteria</taxon>
        <taxon>Enterobacterales</taxon>
        <taxon>Enterobacteriaceae</taxon>
        <taxon>Klebsiella/Raoultella group</taxon>
        <taxon>Klebsiella</taxon>
    </lineage>
</organism>
<reference evidence="3" key="1">
    <citation type="submission" date="2017-08" db="EMBL/GenBank/DDBJ databases">
        <authorList>
            <person name="Brisse S."/>
        </authorList>
    </citation>
    <scope>NUCLEOTIDE SEQUENCE [LARGE SCALE GENOMIC DNA]</scope>
    <source>
        <strain evidence="3">06D021</strain>
    </source>
</reference>
<evidence type="ECO:0000313" key="3">
    <source>
        <dbReference type="Proteomes" id="UP000220639"/>
    </source>
</evidence>
<protein>
    <submittedName>
        <fullName evidence="2">Uncharacterized protein</fullName>
    </submittedName>
</protein>
<feature type="region of interest" description="Disordered" evidence="1">
    <location>
        <begin position="33"/>
        <end position="58"/>
    </location>
</feature>
<evidence type="ECO:0000256" key="1">
    <source>
        <dbReference type="SAM" id="MobiDB-lite"/>
    </source>
</evidence>
<dbReference type="AlphaFoldDB" id="A0A285B004"/>
<name>A0A285B004_9ENTR</name>
<gene>
    <name evidence="2" type="ORF">KOSB73_220327</name>
</gene>
<accession>A0A285B004</accession>
<sequence length="58" mass="6245">MSDVARVRRQPRPGVFTRLALRLAGLPFHSCLRENSPGKALAATRGGGAGTDESGYYR</sequence>